<feature type="compositionally biased region" description="Basic and acidic residues" evidence="1">
    <location>
        <begin position="1"/>
        <end position="27"/>
    </location>
</feature>
<sequence length="217" mass="23486">MEGDGGEGRVMERVGIGHEEEGKEARKMSGGRGGGVDRWSGGRKLFLNFTPSSHHTHLTTHPLSLISLLTFSCSTHTYPFLTPHTSSTLPYLMHSSRFLAPLTPTPSSHLIHTPLSHALPTFSCSSHTSSTLPYLVHSSRFPAPLTPTPSSHLIHTPLSHALLTFSCSSHAYPFLTPHSSSTLPYLMHSSRFPAPLTPTPSSPLIHTPLSHALPTLP</sequence>
<evidence type="ECO:0000313" key="2">
    <source>
        <dbReference type="EMBL" id="KAK3857251.1"/>
    </source>
</evidence>
<dbReference type="AlphaFoldDB" id="A0AAE1BUP9"/>
<keyword evidence="3" id="KW-1185">Reference proteome</keyword>
<feature type="region of interest" description="Disordered" evidence="1">
    <location>
        <begin position="1"/>
        <end position="35"/>
    </location>
</feature>
<dbReference type="Proteomes" id="UP001286313">
    <property type="component" value="Unassembled WGS sequence"/>
</dbReference>
<evidence type="ECO:0000256" key="1">
    <source>
        <dbReference type="SAM" id="MobiDB-lite"/>
    </source>
</evidence>
<organism evidence="2 3">
    <name type="scientific">Petrolisthes cinctipes</name>
    <name type="common">Flat porcelain crab</name>
    <dbReference type="NCBI Taxonomy" id="88211"/>
    <lineage>
        <taxon>Eukaryota</taxon>
        <taxon>Metazoa</taxon>
        <taxon>Ecdysozoa</taxon>
        <taxon>Arthropoda</taxon>
        <taxon>Crustacea</taxon>
        <taxon>Multicrustacea</taxon>
        <taxon>Malacostraca</taxon>
        <taxon>Eumalacostraca</taxon>
        <taxon>Eucarida</taxon>
        <taxon>Decapoda</taxon>
        <taxon>Pleocyemata</taxon>
        <taxon>Anomura</taxon>
        <taxon>Galatheoidea</taxon>
        <taxon>Porcellanidae</taxon>
        <taxon>Petrolisthes</taxon>
    </lineage>
</organism>
<accession>A0AAE1BUP9</accession>
<dbReference type="EMBL" id="JAWQEG010005652">
    <property type="protein sequence ID" value="KAK3857251.1"/>
    <property type="molecule type" value="Genomic_DNA"/>
</dbReference>
<proteinExistence type="predicted"/>
<name>A0AAE1BUP9_PETCI</name>
<gene>
    <name evidence="2" type="ORF">Pcinc_036487</name>
</gene>
<evidence type="ECO:0000313" key="3">
    <source>
        <dbReference type="Proteomes" id="UP001286313"/>
    </source>
</evidence>
<reference evidence="2" key="1">
    <citation type="submission" date="2023-10" db="EMBL/GenBank/DDBJ databases">
        <title>Genome assemblies of two species of porcelain crab, Petrolisthes cinctipes and Petrolisthes manimaculis (Anomura: Porcellanidae).</title>
        <authorList>
            <person name="Angst P."/>
        </authorList>
    </citation>
    <scope>NUCLEOTIDE SEQUENCE</scope>
    <source>
        <strain evidence="2">PB745_01</strain>
        <tissue evidence="2">Gill</tissue>
    </source>
</reference>
<protein>
    <submittedName>
        <fullName evidence="2">Uncharacterized protein</fullName>
    </submittedName>
</protein>
<comment type="caution">
    <text evidence="2">The sequence shown here is derived from an EMBL/GenBank/DDBJ whole genome shotgun (WGS) entry which is preliminary data.</text>
</comment>